<name>A0AAE3HJ49_9FIRM</name>
<feature type="domain" description="HTH merR-type" evidence="2">
    <location>
        <begin position="4"/>
        <end position="73"/>
    </location>
</feature>
<evidence type="ECO:0000313" key="4">
    <source>
        <dbReference type="Proteomes" id="UP001205748"/>
    </source>
</evidence>
<dbReference type="PROSITE" id="PS50937">
    <property type="entry name" value="HTH_MERR_2"/>
    <property type="match status" value="1"/>
</dbReference>
<dbReference type="RefSeq" id="WP_257532536.1">
    <property type="nucleotide sequence ID" value="NZ_JANKAS010000014.1"/>
</dbReference>
<accession>A0AAE3HJ49</accession>
<protein>
    <submittedName>
        <fullName evidence="3">MerR family transcriptional regulator</fullName>
    </submittedName>
</protein>
<organism evidence="3 4">
    <name type="scientific">Irregularibacter muris</name>
    <dbReference type="NCBI Taxonomy" id="1796619"/>
    <lineage>
        <taxon>Bacteria</taxon>
        <taxon>Bacillati</taxon>
        <taxon>Bacillota</taxon>
        <taxon>Clostridia</taxon>
        <taxon>Eubacteriales</taxon>
        <taxon>Eubacteriaceae</taxon>
        <taxon>Irregularibacter</taxon>
    </lineage>
</organism>
<evidence type="ECO:0000313" key="3">
    <source>
        <dbReference type="EMBL" id="MCR1899809.1"/>
    </source>
</evidence>
<dbReference type="Pfam" id="PF13411">
    <property type="entry name" value="MerR_1"/>
    <property type="match status" value="1"/>
</dbReference>
<dbReference type="InterPro" id="IPR047057">
    <property type="entry name" value="MerR_fam"/>
</dbReference>
<dbReference type="PRINTS" id="PR00040">
    <property type="entry name" value="HTHMERR"/>
</dbReference>
<dbReference type="Gene3D" id="1.10.1660.10">
    <property type="match status" value="1"/>
</dbReference>
<dbReference type="PANTHER" id="PTHR30204">
    <property type="entry name" value="REDOX-CYCLING DRUG-SENSING TRANSCRIPTIONAL ACTIVATOR SOXR"/>
    <property type="match status" value="1"/>
</dbReference>
<dbReference type="SMART" id="SM00422">
    <property type="entry name" value="HTH_MERR"/>
    <property type="match status" value="1"/>
</dbReference>
<dbReference type="EMBL" id="JANKAS010000014">
    <property type="protein sequence ID" value="MCR1899809.1"/>
    <property type="molecule type" value="Genomic_DNA"/>
</dbReference>
<dbReference type="InterPro" id="IPR000551">
    <property type="entry name" value="MerR-type_HTH_dom"/>
</dbReference>
<evidence type="ECO:0000259" key="2">
    <source>
        <dbReference type="PROSITE" id="PS50937"/>
    </source>
</evidence>
<keyword evidence="4" id="KW-1185">Reference proteome</keyword>
<keyword evidence="1" id="KW-0238">DNA-binding</keyword>
<dbReference type="Proteomes" id="UP001205748">
    <property type="component" value="Unassembled WGS sequence"/>
</dbReference>
<comment type="caution">
    <text evidence="3">The sequence shown here is derived from an EMBL/GenBank/DDBJ whole genome shotgun (WGS) entry which is preliminary data.</text>
</comment>
<dbReference type="GO" id="GO:0003700">
    <property type="term" value="F:DNA-binding transcription factor activity"/>
    <property type="evidence" value="ECO:0007669"/>
    <property type="project" value="InterPro"/>
</dbReference>
<dbReference type="InterPro" id="IPR009061">
    <property type="entry name" value="DNA-bd_dom_put_sf"/>
</dbReference>
<dbReference type="GO" id="GO:0003677">
    <property type="term" value="F:DNA binding"/>
    <property type="evidence" value="ECO:0007669"/>
    <property type="project" value="UniProtKB-KW"/>
</dbReference>
<proteinExistence type="predicted"/>
<dbReference type="PANTHER" id="PTHR30204:SF90">
    <property type="entry name" value="HTH-TYPE TRANSCRIPTIONAL ACTIVATOR MTA"/>
    <property type="match status" value="1"/>
</dbReference>
<sequence length="238" mass="27919">MSKYIKIGDLASMTGITVRTLHYYDEIGLLKPAQITEKGHRLYNMQSITEIYRIMAMKDMGFNLDEIKDLMKSKDINVLNLVEIQISNVQEEIAQKQLLFSKLLTLKQKLKDSHNLSLEDFQAMLPFINSSADKYFTKEQFDKLKDCLEDYNSGKDTSSEWFNFISKLTYCYKNKLSKSDKRTKECVDYWNDFTNNLIGKDEQIKNSVFAFHASQSNRQLRYGLTDELYMYLMGLMEE</sequence>
<dbReference type="AlphaFoldDB" id="A0AAE3HJ49"/>
<evidence type="ECO:0000256" key="1">
    <source>
        <dbReference type="ARBA" id="ARBA00023125"/>
    </source>
</evidence>
<dbReference type="SUPFAM" id="SSF46955">
    <property type="entry name" value="Putative DNA-binding domain"/>
    <property type="match status" value="1"/>
</dbReference>
<reference evidence="3" key="1">
    <citation type="submission" date="2022-07" db="EMBL/GenBank/DDBJ databases">
        <title>Enhanced cultured diversity of the mouse gut microbiota enables custom-made synthetic communities.</title>
        <authorList>
            <person name="Afrizal A."/>
        </authorList>
    </citation>
    <scope>NUCLEOTIDE SEQUENCE</scope>
    <source>
        <strain evidence="3">DSM 28593</strain>
    </source>
</reference>
<gene>
    <name evidence="3" type="ORF">NSA47_12580</name>
</gene>
<dbReference type="PROSITE" id="PS00552">
    <property type="entry name" value="HTH_MERR_1"/>
    <property type="match status" value="1"/>
</dbReference>